<proteinExistence type="predicted"/>
<dbReference type="CDD" id="cd04301">
    <property type="entry name" value="NAT_SF"/>
    <property type="match status" value="1"/>
</dbReference>
<dbReference type="Proteomes" id="UP001303532">
    <property type="component" value="Chromosome"/>
</dbReference>
<accession>A0ABZ0KT64</accession>
<dbReference type="SUPFAM" id="SSF55729">
    <property type="entry name" value="Acyl-CoA N-acyltransferases (Nat)"/>
    <property type="match status" value="1"/>
</dbReference>
<dbReference type="Pfam" id="PF00583">
    <property type="entry name" value="Acetyltransf_1"/>
    <property type="match status" value="1"/>
</dbReference>
<protein>
    <submittedName>
        <fullName evidence="2">GNAT family N-acetyltransferase</fullName>
    </submittedName>
</protein>
<dbReference type="Gene3D" id="3.40.630.30">
    <property type="match status" value="1"/>
</dbReference>
<evidence type="ECO:0000313" key="3">
    <source>
        <dbReference type="Proteomes" id="UP001303532"/>
    </source>
</evidence>
<evidence type="ECO:0000313" key="2">
    <source>
        <dbReference type="EMBL" id="WOV82983.1"/>
    </source>
</evidence>
<sequence length="171" mass="19669">MIVREAEISDAEKLICLMKHVESTSEYMLWEDGERDVTNARQKEVLMRMKERNNSTVLVAENESKELAGYVFAIGGEARRNKHSSYIVAGVSKAHRGNGTGTKLFEELEQWAKLHKIHRLELTVVTRNEAGLSLYQKMGFEIEGTKRDSLLIDDEFLDEYYMSKLLSPFLH</sequence>
<name>A0ABZ0KT64_9BACL</name>
<evidence type="ECO:0000259" key="1">
    <source>
        <dbReference type="PROSITE" id="PS51186"/>
    </source>
</evidence>
<reference evidence="2 3" key="1">
    <citation type="submission" date="2023-01" db="EMBL/GenBank/DDBJ databases">
        <title>Sporosarcina sp. nov., isolated from Korean tranditional fermented seafood 'Jeotgal'.</title>
        <authorList>
            <person name="Yang A.-I."/>
        </authorList>
    </citation>
    <scope>NUCLEOTIDE SEQUENCE [LARGE SCALE GENOMIC DNA]</scope>
    <source>
        <strain evidence="2 3">B2O-1</strain>
    </source>
</reference>
<dbReference type="InterPro" id="IPR016181">
    <property type="entry name" value="Acyl_CoA_acyltransferase"/>
</dbReference>
<keyword evidence="3" id="KW-1185">Reference proteome</keyword>
<dbReference type="InterPro" id="IPR000182">
    <property type="entry name" value="GNAT_dom"/>
</dbReference>
<dbReference type="RefSeq" id="WP_323690655.1">
    <property type="nucleotide sequence ID" value="NZ_CP116341.1"/>
</dbReference>
<gene>
    <name evidence="2" type="ORF">PGH26_08500</name>
</gene>
<feature type="domain" description="N-acetyltransferase" evidence="1">
    <location>
        <begin position="1"/>
        <end position="167"/>
    </location>
</feature>
<organism evidence="2 3">
    <name type="scientific">Sporosarcina jeotgali</name>
    <dbReference type="NCBI Taxonomy" id="3020056"/>
    <lineage>
        <taxon>Bacteria</taxon>
        <taxon>Bacillati</taxon>
        <taxon>Bacillota</taxon>
        <taxon>Bacilli</taxon>
        <taxon>Bacillales</taxon>
        <taxon>Caryophanaceae</taxon>
        <taxon>Sporosarcina</taxon>
    </lineage>
</organism>
<dbReference type="PROSITE" id="PS51186">
    <property type="entry name" value="GNAT"/>
    <property type="match status" value="1"/>
</dbReference>
<dbReference type="EMBL" id="CP116341">
    <property type="protein sequence ID" value="WOV82983.1"/>
    <property type="molecule type" value="Genomic_DNA"/>
</dbReference>
<dbReference type="PANTHER" id="PTHR43072">
    <property type="entry name" value="N-ACETYLTRANSFERASE"/>
    <property type="match status" value="1"/>
</dbReference>